<dbReference type="PIRSF" id="PIRSF006487">
    <property type="entry name" value="GcvT"/>
    <property type="match status" value="1"/>
</dbReference>
<dbReference type="InterPro" id="IPR029043">
    <property type="entry name" value="GcvT/YgfZ_C"/>
</dbReference>
<dbReference type="NCBIfam" id="TIGR00528">
    <property type="entry name" value="gcvT"/>
    <property type="match status" value="1"/>
</dbReference>
<evidence type="ECO:0000256" key="3">
    <source>
        <dbReference type="ARBA" id="ARBA00022576"/>
    </source>
</evidence>
<dbReference type="Pfam" id="PF01571">
    <property type="entry name" value="GCV_T"/>
    <property type="match status" value="1"/>
</dbReference>
<dbReference type="PANTHER" id="PTHR43757">
    <property type="entry name" value="AMINOMETHYLTRANSFERASE"/>
    <property type="match status" value="1"/>
</dbReference>
<comment type="catalytic activity">
    <reaction evidence="6 7">
        <text>N(6)-[(R)-S(8)-aminomethyldihydrolipoyl]-L-lysyl-[protein] + (6S)-5,6,7,8-tetrahydrofolate = N(6)-[(R)-dihydrolipoyl]-L-lysyl-[protein] + (6R)-5,10-methylene-5,6,7,8-tetrahydrofolate + NH4(+)</text>
        <dbReference type="Rhea" id="RHEA:16945"/>
        <dbReference type="Rhea" id="RHEA-COMP:10475"/>
        <dbReference type="Rhea" id="RHEA-COMP:10492"/>
        <dbReference type="ChEBI" id="CHEBI:15636"/>
        <dbReference type="ChEBI" id="CHEBI:28938"/>
        <dbReference type="ChEBI" id="CHEBI:57453"/>
        <dbReference type="ChEBI" id="CHEBI:83100"/>
        <dbReference type="ChEBI" id="CHEBI:83143"/>
        <dbReference type="EC" id="2.1.2.10"/>
    </reaction>
</comment>
<evidence type="ECO:0000256" key="2">
    <source>
        <dbReference type="ARBA" id="ARBA00012616"/>
    </source>
</evidence>
<dbReference type="EMBL" id="CP141615">
    <property type="protein sequence ID" value="WRP17099.1"/>
    <property type="molecule type" value="Genomic_DNA"/>
</dbReference>
<comment type="function">
    <text evidence="7">The glycine cleavage system catalyzes the degradation of glycine.</text>
</comment>
<dbReference type="PANTHER" id="PTHR43757:SF2">
    <property type="entry name" value="AMINOMETHYLTRANSFERASE, MITOCHONDRIAL"/>
    <property type="match status" value="1"/>
</dbReference>
<dbReference type="HAMAP" id="MF_00259">
    <property type="entry name" value="GcvT"/>
    <property type="match status" value="1"/>
</dbReference>
<comment type="similarity">
    <text evidence="1 7">Belongs to the GcvT family.</text>
</comment>
<reference evidence="10 11" key="1">
    <citation type="journal article" date="2024" name="Front. Microbiol.">
        <title>Novel thermophilic genera Geochorda gen. nov. and Carboxydochorda gen. nov. from the deep terrestrial subsurface reveal the ecophysiological diversity in the class Limnochordia.</title>
        <authorList>
            <person name="Karnachuk O.V."/>
            <person name="Lukina A.P."/>
            <person name="Avakyan M.R."/>
            <person name="Kadnikov V.V."/>
            <person name="Begmatov S."/>
            <person name="Beletsky A.V."/>
            <person name="Vlasova K.G."/>
            <person name="Novikov A.A."/>
            <person name="Shcherbakova V.A."/>
            <person name="Mardanov A.V."/>
            <person name="Ravin N.V."/>
        </authorList>
    </citation>
    <scope>NUCLEOTIDE SEQUENCE [LARGE SCALE GENOMIC DNA]</scope>
    <source>
        <strain evidence="10 11">L945</strain>
    </source>
</reference>
<dbReference type="SUPFAM" id="SSF103025">
    <property type="entry name" value="Folate-binding domain"/>
    <property type="match status" value="1"/>
</dbReference>
<evidence type="ECO:0000313" key="10">
    <source>
        <dbReference type="EMBL" id="WRP17099.1"/>
    </source>
</evidence>
<dbReference type="NCBIfam" id="NF001567">
    <property type="entry name" value="PRK00389.1"/>
    <property type="match status" value="1"/>
</dbReference>
<evidence type="ECO:0000259" key="9">
    <source>
        <dbReference type="Pfam" id="PF08669"/>
    </source>
</evidence>
<dbReference type="Gene3D" id="2.40.30.110">
    <property type="entry name" value="Aminomethyltransferase beta-barrel domains"/>
    <property type="match status" value="1"/>
</dbReference>
<dbReference type="InterPro" id="IPR006222">
    <property type="entry name" value="GCVT_N"/>
</dbReference>
<protein>
    <recommendedName>
        <fullName evidence="2 7">Aminomethyltransferase</fullName>
        <ecNumber evidence="2 7">2.1.2.10</ecNumber>
    </recommendedName>
    <alternativeName>
        <fullName evidence="5 7">Glycine cleavage system T protein</fullName>
    </alternativeName>
</protein>
<dbReference type="InterPro" id="IPR022903">
    <property type="entry name" value="GcvT_bac"/>
</dbReference>
<dbReference type="Gene3D" id="4.10.1250.10">
    <property type="entry name" value="Aminomethyltransferase fragment"/>
    <property type="match status" value="1"/>
</dbReference>
<dbReference type="InterPro" id="IPR028896">
    <property type="entry name" value="GcvT/YgfZ/DmdA"/>
</dbReference>
<keyword evidence="11" id="KW-1185">Reference proteome</keyword>
<feature type="domain" description="GCVT N-terminal" evidence="8">
    <location>
        <begin position="19"/>
        <end position="273"/>
    </location>
</feature>
<accession>A0ABZ1BWP6</accession>
<evidence type="ECO:0000256" key="4">
    <source>
        <dbReference type="ARBA" id="ARBA00022679"/>
    </source>
</evidence>
<evidence type="ECO:0000313" key="11">
    <source>
        <dbReference type="Proteomes" id="UP001332192"/>
    </source>
</evidence>
<evidence type="ECO:0000256" key="7">
    <source>
        <dbReference type="HAMAP-Rule" id="MF_00259"/>
    </source>
</evidence>
<evidence type="ECO:0000259" key="8">
    <source>
        <dbReference type="Pfam" id="PF01571"/>
    </source>
</evidence>
<dbReference type="RefSeq" id="WP_324716371.1">
    <property type="nucleotide sequence ID" value="NZ_CP141615.1"/>
</dbReference>
<evidence type="ECO:0000256" key="1">
    <source>
        <dbReference type="ARBA" id="ARBA00008609"/>
    </source>
</evidence>
<dbReference type="Gene3D" id="3.30.70.1400">
    <property type="entry name" value="Aminomethyltransferase beta-barrel domains"/>
    <property type="match status" value="1"/>
</dbReference>
<dbReference type="InterPro" id="IPR013977">
    <property type="entry name" value="GcvT_C"/>
</dbReference>
<dbReference type="InterPro" id="IPR006223">
    <property type="entry name" value="GcvT"/>
</dbReference>
<sequence length="384" mass="40919">MPEASPAGRQLTRTPLSGLHERLGARMIEFAGWWMPVQYSGIVEEHRAVRERAGIFDLSHMGELVVEGPGAAAALDALVTCNLATLEVGQARYGVMCLPGGGIIDDLVVYREAPERFMLVVNAACHAKDLAWIEQHLAGTSVTVRDQTQELALIAVQGPQAQALLSPLVEGADLDALGFYRFTGATVAGIPATVSRTGYTGEDGFELFVEAGKAVALWEAIMQEAGPAGAVPVGLGARDTLRLEARYPLYGQDIDETTTPLEAGLGWVVDFPKGNFVGRHALLQQKERGVLRRLVGFVLEDRGVPRHGYALVEPQGGAPIGQVTSGTLSPVLQQGIGLGYVPVDRAAPGTALAVAIRDRLHRARIVKGSFVPVRTRGRSQKSAP</sequence>
<dbReference type="Proteomes" id="UP001332192">
    <property type="component" value="Chromosome"/>
</dbReference>
<feature type="domain" description="Aminomethyltransferase C-terminal" evidence="9">
    <location>
        <begin position="292"/>
        <end position="371"/>
    </location>
</feature>
<dbReference type="Pfam" id="PF08669">
    <property type="entry name" value="GCV_T_C"/>
    <property type="match status" value="1"/>
</dbReference>
<proteinExistence type="inferred from homology"/>
<comment type="subunit">
    <text evidence="7">The glycine cleavage system is composed of four proteins: P, T, L and H.</text>
</comment>
<dbReference type="Gene3D" id="3.30.1360.120">
    <property type="entry name" value="Probable tRNA modification gtpase trme, domain 1"/>
    <property type="match status" value="1"/>
</dbReference>
<keyword evidence="4 7" id="KW-0808">Transferase</keyword>
<dbReference type="EC" id="2.1.2.10" evidence="2 7"/>
<keyword evidence="3 7" id="KW-0032">Aminotransferase</keyword>
<organism evidence="10 11">
    <name type="scientific">Carboxydichorda subterranea</name>
    <dbReference type="NCBI Taxonomy" id="3109565"/>
    <lineage>
        <taxon>Bacteria</taxon>
        <taxon>Bacillati</taxon>
        <taxon>Bacillota</taxon>
        <taxon>Limnochordia</taxon>
        <taxon>Limnochordales</taxon>
        <taxon>Geochordaceae</taxon>
        <taxon>Carboxydichorda</taxon>
    </lineage>
</organism>
<dbReference type="InterPro" id="IPR027266">
    <property type="entry name" value="TrmE/GcvT-like"/>
</dbReference>
<gene>
    <name evidence="7 10" type="primary">gcvT</name>
    <name evidence="10" type="ORF">U7230_13575</name>
</gene>
<name>A0ABZ1BWP6_9FIRM</name>
<evidence type="ECO:0000256" key="6">
    <source>
        <dbReference type="ARBA" id="ARBA00047665"/>
    </source>
</evidence>
<dbReference type="SUPFAM" id="SSF101790">
    <property type="entry name" value="Aminomethyltransferase beta-barrel domain"/>
    <property type="match status" value="1"/>
</dbReference>
<evidence type="ECO:0000256" key="5">
    <source>
        <dbReference type="ARBA" id="ARBA00031395"/>
    </source>
</evidence>
<dbReference type="GO" id="GO:0004047">
    <property type="term" value="F:aminomethyltransferase activity"/>
    <property type="evidence" value="ECO:0007669"/>
    <property type="project" value="UniProtKB-EC"/>
</dbReference>